<keyword evidence="18" id="KW-1185">Reference proteome</keyword>
<comment type="subunit">
    <text evidence="4">Homodimer; disulfide-linked.</text>
</comment>
<dbReference type="EMBL" id="OZ019901">
    <property type="protein sequence ID" value="CAK9236955.1"/>
    <property type="molecule type" value="Genomic_DNA"/>
</dbReference>
<reference evidence="17" key="1">
    <citation type="submission" date="2024-02" db="EMBL/GenBank/DDBJ databases">
        <authorList>
            <consortium name="ELIXIR-Norway"/>
            <consortium name="Elixir Norway"/>
        </authorList>
    </citation>
    <scope>NUCLEOTIDE SEQUENCE</scope>
</reference>
<sequence>MEKLASRCVMESRLLKRHARYFVALSSSSSSSLQQQQQQIRAYNSHYTLVSGASPAREVVGTDEQEQQQELERTTTTTSSLPEAPGLKEAEEVGQSPSETSKYWGVVGKTYTKEDGSTWSWKCFKPSDTYQSDMNIDLKKHHKPENFSDSFAYWTVKSLRIPTDLFFRKRYGCRAMMLETVAAVPGMVGGMLLHCQSLRRFQHSGGWIKALLEEAENERMHLMTFMEVSNPKWYERALVFTVQGIFFNAYFLLYVISPRLAHRITGYLEEEAIYSYTSFLAEIDNGHIPNGPAPAIAIDYWRLPKDATIRDVVMVVRADEAHHRDVNHFAADIHKQGKELHEAPAPVGYH</sequence>
<comment type="subcellular location">
    <subcellularLocation>
        <location evidence="2">Mitochondrion inner membrane</location>
        <topology evidence="2">Multi-pass membrane protein</topology>
    </subcellularLocation>
</comment>
<evidence type="ECO:0000256" key="6">
    <source>
        <dbReference type="ARBA" id="ARBA00022660"/>
    </source>
</evidence>
<feature type="transmembrane region" description="Helical" evidence="16">
    <location>
        <begin position="175"/>
        <end position="193"/>
    </location>
</feature>
<evidence type="ECO:0000256" key="4">
    <source>
        <dbReference type="ARBA" id="ARBA00011748"/>
    </source>
</evidence>
<accession>A0ABP0V4V0</accession>
<proteinExistence type="inferred from homology"/>
<organism evidence="17 18">
    <name type="scientific">Sphagnum troendelagicum</name>
    <dbReference type="NCBI Taxonomy" id="128251"/>
    <lineage>
        <taxon>Eukaryota</taxon>
        <taxon>Viridiplantae</taxon>
        <taxon>Streptophyta</taxon>
        <taxon>Embryophyta</taxon>
        <taxon>Bryophyta</taxon>
        <taxon>Sphagnophytina</taxon>
        <taxon>Sphagnopsida</taxon>
        <taxon>Sphagnales</taxon>
        <taxon>Sphagnaceae</taxon>
        <taxon>Sphagnum</taxon>
    </lineage>
</organism>
<comment type="similarity">
    <text evidence="3 14">Belongs to the alternative oxidase family.</text>
</comment>
<evidence type="ECO:0000256" key="12">
    <source>
        <dbReference type="ARBA" id="ARBA00023004"/>
    </source>
</evidence>
<dbReference type="InterPro" id="IPR002680">
    <property type="entry name" value="AOX"/>
</dbReference>
<keyword evidence="5" id="KW-0813">Transport</keyword>
<dbReference type="InterPro" id="IPR038659">
    <property type="entry name" value="AOX_sf"/>
</dbReference>
<evidence type="ECO:0000256" key="14">
    <source>
        <dbReference type="RuleBase" id="RU003779"/>
    </source>
</evidence>
<evidence type="ECO:0000256" key="16">
    <source>
        <dbReference type="SAM" id="Phobius"/>
    </source>
</evidence>
<evidence type="ECO:0000256" key="11">
    <source>
        <dbReference type="ARBA" id="ARBA00023002"/>
    </source>
</evidence>
<evidence type="ECO:0000313" key="18">
    <source>
        <dbReference type="Proteomes" id="UP001497512"/>
    </source>
</evidence>
<protein>
    <recommendedName>
        <fullName evidence="14">Ubiquinol oxidase</fullName>
        <ecNumber evidence="14">1.10.3.11</ecNumber>
    </recommendedName>
</protein>
<keyword evidence="7 14" id="KW-0812">Transmembrane</keyword>
<evidence type="ECO:0000256" key="9">
    <source>
        <dbReference type="ARBA" id="ARBA00022982"/>
    </source>
</evidence>
<dbReference type="EC" id="1.10.3.11" evidence="14"/>
<evidence type="ECO:0000256" key="8">
    <source>
        <dbReference type="ARBA" id="ARBA00022723"/>
    </source>
</evidence>
<keyword evidence="8 14" id="KW-0479">Metal-binding</keyword>
<evidence type="ECO:0000256" key="10">
    <source>
        <dbReference type="ARBA" id="ARBA00022989"/>
    </source>
</evidence>
<feature type="transmembrane region" description="Helical" evidence="16">
    <location>
        <begin position="237"/>
        <end position="256"/>
    </location>
</feature>
<keyword evidence="11 14" id="KW-0560">Oxidoreductase</keyword>
<keyword evidence="9 14" id="KW-0249">Electron transport</keyword>
<evidence type="ECO:0000256" key="7">
    <source>
        <dbReference type="ARBA" id="ARBA00022692"/>
    </source>
</evidence>
<evidence type="ECO:0000256" key="1">
    <source>
        <dbReference type="ARBA" id="ARBA00001192"/>
    </source>
</evidence>
<dbReference type="Proteomes" id="UP001497512">
    <property type="component" value="Chromosome 9"/>
</dbReference>
<evidence type="ECO:0000256" key="15">
    <source>
        <dbReference type="SAM" id="MobiDB-lite"/>
    </source>
</evidence>
<evidence type="ECO:0000256" key="5">
    <source>
        <dbReference type="ARBA" id="ARBA00022448"/>
    </source>
</evidence>
<name>A0ABP0V4V0_9BRYO</name>
<evidence type="ECO:0000256" key="13">
    <source>
        <dbReference type="ARBA" id="ARBA00023136"/>
    </source>
</evidence>
<keyword evidence="12 14" id="KW-0408">Iron</keyword>
<evidence type="ECO:0000313" key="17">
    <source>
        <dbReference type="EMBL" id="CAK9236955.1"/>
    </source>
</evidence>
<keyword evidence="10 16" id="KW-1133">Transmembrane helix</keyword>
<dbReference type="Gene3D" id="1.20.1260.140">
    <property type="entry name" value="Alternative oxidase"/>
    <property type="match status" value="1"/>
</dbReference>
<gene>
    <name evidence="17" type="ORF">CSSPTR1EN2_LOCUS23355</name>
</gene>
<comment type="cofactor">
    <cofactor evidence="14">
        <name>Fe cation</name>
        <dbReference type="ChEBI" id="CHEBI:24875"/>
    </cofactor>
    <text evidence="14">Binds 2 iron ions per subunit.</text>
</comment>
<dbReference type="CDD" id="cd01053">
    <property type="entry name" value="AOX"/>
    <property type="match status" value="1"/>
</dbReference>
<dbReference type="PANTHER" id="PTHR31803">
    <property type="entry name" value="ALTERNATIVE OXIDASE"/>
    <property type="match status" value="1"/>
</dbReference>
<evidence type="ECO:0000256" key="3">
    <source>
        <dbReference type="ARBA" id="ARBA00008388"/>
    </source>
</evidence>
<comment type="catalytic activity">
    <reaction evidence="1 14">
        <text>2 a ubiquinol + O2 = 2 a ubiquinone + 2 H2O</text>
        <dbReference type="Rhea" id="RHEA:30255"/>
        <dbReference type="Rhea" id="RHEA-COMP:9565"/>
        <dbReference type="Rhea" id="RHEA-COMP:9566"/>
        <dbReference type="ChEBI" id="CHEBI:15377"/>
        <dbReference type="ChEBI" id="CHEBI:15379"/>
        <dbReference type="ChEBI" id="CHEBI:16389"/>
        <dbReference type="ChEBI" id="CHEBI:17976"/>
        <dbReference type="EC" id="1.10.3.11"/>
    </reaction>
</comment>
<feature type="region of interest" description="Disordered" evidence="15">
    <location>
        <begin position="56"/>
        <end position="96"/>
    </location>
</feature>
<keyword evidence="6 14" id="KW-0679">Respiratory chain</keyword>
<keyword evidence="13 14" id="KW-0472">Membrane</keyword>
<dbReference type="PANTHER" id="PTHR31803:SF3">
    <property type="entry name" value="ALTERNATIVE OXIDASE"/>
    <property type="match status" value="1"/>
</dbReference>
<evidence type="ECO:0000256" key="2">
    <source>
        <dbReference type="ARBA" id="ARBA00004448"/>
    </source>
</evidence>
<dbReference type="Pfam" id="PF01786">
    <property type="entry name" value="AOX"/>
    <property type="match status" value="1"/>
</dbReference>